<gene>
    <name evidence="4" type="primary">rpl30</name>
    <name evidence="6" type="ORF">HA72_0112</name>
    <name evidence="7" type="ORF">MsedA_0116</name>
    <name evidence="8" type="ORF">MsedB_0116</name>
    <name evidence="9" type="ORF">MsedC_0115</name>
    <name evidence="10" type="ORF">MsedD_0116</name>
    <name evidence="11" type="ORF">MsedE_0116</name>
</gene>
<dbReference type="HAMAP" id="MF_01371_A">
    <property type="entry name" value="Ribosomal_uL30_A"/>
    <property type="match status" value="1"/>
</dbReference>
<dbReference type="EMBL" id="CP008822">
    <property type="protein sequence ID" value="AIM26276.1"/>
    <property type="molecule type" value="Genomic_DNA"/>
</dbReference>
<evidence type="ECO:0000313" key="13">
    <source>
        <dbReference type="Proteomes" id="UP000056255"/>
    </source>
</evidence>
<accession>A0A088E1W2</accession>
<evidence type="ECO:0000256" key="2">
    <source>
        <dbReference type="ARBA" id="ARBA00022980"/>
    </source>
</evidence>
<feature type="domain" description="Large ribosomal subunit protein uL30-like ferredoxin-like fold" evidence="5">
    <location>
        <begin position="5"/>
        <end position="54"/>
    </location>
</feature>
<organism evidence="6 12">
    <name type="scientific">Metallosphaera sedula</name>
    <dbReference type="NCBI Taxonomy" id="43687"/>
    <lineage>
        <taxon>Archaea</taxon>
        <taxon>Thermoproteota</taxon>
        <taxon>Thermoprotei</taxon>
        <taxon>Sulfolobales</taxon>
        <taxon>Sulfolobaceae</taxon>
        <taxon>Metallosphaera</taxon>
    </lineage>
</organism>
<dbReference type="EMBL" id="CP012176">
    <property type="protein sequence ID" value="AKV82269.1"/>
    <property type="molecule type" value="Genomic_DNA"/>
</dbReference>
<evidence type="ECO:0000313" key="6">
    <source>
        <dbReference type="EMBL" id="AIM26276.1"/>
    </source>
</evidence>
<evidence type="ECO:0000256" key="1">
    <source>
        <dbReference type="ARBA" id="ARBA00007594"/>
    </source>
</evidence>
<evidence type="ECO:0000313" key="8">
    <source>
        <dbReference type="EMBL" id="AKV75534.1"/>
    </source>
</evidence>
<evidence type="ECO:0000313" key="15">
    <source>
        <dbReference type="Proteomes" id="UP000062398"/>
    </source>
</evidence>
<dbReference type="GO" id="GO:0022625">
    <property type="term" value="C:cytosolic large ribosomal subunit"/>
    <property type="evidence" value="ECO:0007669"/>
    <property type="project" value="UniProtKB-UniRule"/>
</dbReference>
<evidence type="ECO:0000256" key="3">
    <source>
        <dbReference type="ARBA" id="ARBA00023274"/>
    </source>
</evidence>
<dbReference type="InterPro" id="IPR005997">
    <property type="entry name" value="Ribosomal_uL30_arc"/>
</dbReference>
<evidence type="ECO:0000313" key="10">
    <source>
        <dbReference type="EMBL" id="AKV80025.1"/>
    </source>
</evidence>
<dbReference type="GeneID" id="91754548"/>
<proteinExistence type="inferred from homology"/>
<evidence type="ECO:0000313" key="7">
    <source>
        <dbReference type="EMBL" id="AKV73290.1"/>
    </source>
</evidence>
<dbReference type="Gene3D" id="3.30.1390.20">
    <property type="entry name" value="Ribosomal protein L30, ferredoxin-like fold domain"/>
    <property type="match status" value="1"/>
</dbReference>
<protein>
    <recommendedName>
        <fullName evidence="4">Large ribosomal subunit protein uL30</fullName>
    </recommendedName>
</protein>
<dbReference type="InterPro" id="IPR039699">
    <property type="entry name" value="Ribosomal_uL30"/>
</dbReference>
<evidence type="ECO:0000313" key="16">
    <source>
        <dbReference type="Proteomes" id="UP000062475"/>
    </source>
</evidence>
<dbReference type="EMBL" id="CP012174">
    <property type="protein sequence ID" value="AKV77780.1"/>
    <property type="molecule type" value="Genomic_DNA"/>
</dbReference>
<sequence>MSSILIVRIRGSASTPWDLQEVLEMLRLSKQYSAMVYPKQDDIVGMVRKVQSYVTWGELNMDGAKALMARIETVKGALDQSFIEKELGLSTEDFIKKLVDGELKLNSIPSIKLPIRLHPPRKGFKGKINSFIGSGGELGYRGEKINELVRRMV</sequence>
<dbReference type="Gene3D" id="1.10.15.30">
    <property type="match status" value="1"/>
</dbReference>
<comment type="subunit">
    <text evidence="4">Part of the 50S ribosomal subunit.</text>
</comment>
<dbReference type="OrthoDB" id="6379at2157"/>
<name>A0A088E1W2_9CREN</name>
<dbReference type="PANTHER" id="PTHR11524:SF16">
    <property type="entry name" value="LARGE RIBOSOMAL SUBUNIT PROTEIN UL30"/>
    <property type="match status" value="1"/>
</dbReference>
<evidence type="ECO:0000313" key="14">
    <source>
        <dbReference type="Proteomes" id="UP000061362"/>
    </source>
</evidence>
<dbReference type="Proteomes" id="UP000068832">
    <property type="component" value="Chromosome"/>
</dbReference>
<evidence type="ECO:0000313" key="11">
    <source>
        <dbReference type="EMBL" id="AKV82269.1"/>
    </source>
</evidence>
<dbReference type="NCBIfam" id="TIGR01309">
    <property type="entry name" value="uL30_arch"/>
    <property type="match status" value="1"/>
</dbReference>
<dbReference type="AlphaFoldDB" id="A0A088E1W2"/>
<evidence type="ECO:0000313" key="12">
    <source>
        <dbReference type="Proteomes" id="UP000029084"/>
    </source>
</evidence>
<dbReference type="InterPro" id="IPR036919">
    <property type="entry name" value="Ribo_uL30_ferredoxin-like_sf"/>
</dbReference>
<dbReference type="EMBL" id="CP012175">
    <property type="protein sequence ID" value="AKV80025.1"/>
    <property type="molecule type" value="Genomic_DNA"/>
</dbReference>
<dbReference type="SMR" id="A0A088E1W2"/>
<evidence type="ECO:0000313" key="17">
    <source>
        <dbReference type="Proteomes" id="UP000068832"/>
    </source>
</evidence>
<dbReference type="InterPro" id="IPR016082">
    <property type="entry name" value="Ribosomal_uL30_ferredoxin-like"/>
</dbReference>
<dbReference type="CDD" id="cd01657">
    <property type="entry name" value="Ribosomal_L7_archeal_euk"/>
    <property type="match status" value="1"/>
</dbReference>
<reference evidence="14 15" key="2">
    <citation type="journal article" date="2015" name="Genome Announc.">
        <title>Complete Genome Sequences of Evolved Arsenate-Resistant Metallosphaera sedula Strains.</title>
        <authorList>
            <person name="Ai C."/>
            <person name="McCarthy S."/>
            <person name="Schackwitz W."/>
            <person name="Martin J."/>
            <person name="Lipzen A."/>
            <person name="Blum P."/>
        </authorList>
    </citation>
    <scope>NUCLEOTIDE SEQUENCE [LARGE SCALE GENOMIC DNA]</scope>
    <source>
        <strain evidence="9 15">ARS120-1</strain>
        <strain evidence="10 14">ARS120-2</strain>
        <strain evidence="7 17">ARS50-1</strain>
        <strain evidence="8 16">ARS50-2</strain>
    </source>
</reference>
<dbReference type="Pfam" id="PF00327">
    <property type="entry name" value="Ribosomal_L30"/>
    <property type="match status" value="1"/>
</dbReference>
<dbReference type="InterPro" id="IPR035808">
    <property type="entry name" value="Ribosomal_uL30_euk_arc"/>
</dbReference>
<reference evidence="11 13" key="3">
    <citation type="submission" date="2015-07" db="EMBL/GenBank/DDBJ databases">
        <title>Physiological, transcriptional responses and genome re-sequencing of acid resistant extremely thermoacidophilic Metallosphaera sedula SARC-M1.</title>
        <authorList>
            <person name="Ai C."/>
            <person name="McCarthy S."/>
            <person name="Eckrich V."/>
            <person name="Rudrappa D."/>
            <person name="Qiu G."/>
            <person name="Blum P."/>
        </authorList>
    </citation>
    <scope>NUCLEOTIDE SEQUENCE [LARGE SCALE GENOMIC DNA]</scope>
    <source>
        <strain evidence="11 13">SARC-M1</strain>
    </source>
</reference>
<dbReference type="RefSeq" id="WP_011921258.1">
    <property type="nucleotide sequence ID" value="NZ_AP019770.1"/>
</dbReference>
<dbReference type="Proteomes" id="UP000061362">
    <property type="component" value="Chromosome"/>
</dbReference>
<dbReference type="GO" id="GO:0003723">
    <property type="term" value="F:RNA binding"/>
    <property type="evidence" value="ECO:0007669"/>
    <property type="project" value="TreeGrafter"/>
</dbReference>
<dbReference type="Proteomes" id="UP000056255">
    <property type="component" value="Chromosome"/>
</dbReference>
<dbReference type="EMBL" id="CP012172">
    <property type="protein sequence ID" value="AKV73290.1"/>
    <property type="molecule type" value="Genomic_DNA"/>
</dbReference>
<dbReference type="GO" id="GO:0000463">
    <property type="term" value="P:maturation of LSU-rRNA from tricistronic rRNA transcript (SSU-rRNA, 5.8S rRNA, LSU-rRNA)"/>
    <property type="evidence" value="ECO:0007669"/>
    <property type="project" value="TreeGrafter"/>
</dbReference>
<reference evidence="6 12" key="1">
    <citation type="journal article" date="2014" name="J. Bacteriol.">
        <title>Role of an Archaeal PitA Transporter in the Copper and Arsenic Resistance of Metallosphaera sedula, an Extreme Thermoacidophile.</title>
        <authorList>
            <person name="McCarthy S."/>
            <person name="Ai C."/>
            <person name="Wheaton G."/>
            <person name="Tevatia R."/>
            <person name="Eckrich V."/>
            <person name="Kelly R."/>
            <person name="Blum P."/>
        </authorList>
    </citation>
    <scope>NUCLEOTIDE SEQUENCE [LARGE SCALE GENOMIC DNA]</scope>
    <source>
        <strain evidence="6 12">CuR1</strain>
    </source>
</reference>
<keyword evidence="3 4" id="KW-0687">Ribonucleoprotein</keyword>
<dbReference type="NCBIfam" id="NF004711">
    <property type="entry name" value="PRK06049.1"/>
    <property type="match status" value="1"/>
</dbReference>
<evidence type="ECO:0000259" key="5">
    <source>
        <dbReference type="Pfam" id="PF00327"/>
    </source>
</evidence>
<dbReference type="SUPFAM" id="SSF55129">
    <property type="entry name" value="Ribosomal protein L30p/L7e"/>
    <property type="match status" value="1"/>
</dbReference>
<dbReference type="Proteomes" id="UP000029084">
    <property type="component" value="Chromosome"/>
</dbReference>
<dbReference type="EMBL" id="CP012173">
    <property type="protein sequence ID" value="AKV75534.1"/>
    <property type="molecule type" value="Genomic_DNA"/>
</dbReference>
<dbReference type="OMA" id="DYITWGE"/>
<keyword evidence="2 4" id="KW-0689">Ribosomal protein</keyword>
<evidence type="ECO:0000313" key="9">
    <source>
        <dbReference type="EMBL" id="AKV77780.1"/>
    </source>
</evidence>
<evidence type="ECO:0000256" key="4">
    <source>
        <dbReference type="HAMAP-Rule" id="MF_01371"/>
    </source>
</evidence>
<dbReference type="Proteomes" id="UP000062475">
    <property type="component" value="Chromosome"/>
</dbReference>
<dbReference type="PATRIC" id="fig|43687.5.peg.114"/>
<dbReference type="PANTHER" id="PTHR11524">
    <property type="entry name" value="60S RIBOSOMAL PROTEIN L7"/>
    <property type="match status" value="1"/>
</dbReference>
<dbReference type="GO" id="GO:0006412">
    <property type="term" value="P:translation"/>
    <property type="evidence" value="ECO:0007669"/>
    <property type="project" value="UniProtKB-UniRule"/>
</dbReference>
<dbReference type="GO" id="GO:0003735">
    <property type="term" value="F:structural constituent of ribosome"/>
    <property type="evidence" value="ECO:0007669"/>
    <property type="project" value="UniProtKB-UniRule"/>
</dbReference>
<comment type="similarity">
    <text evidence="1 4">Belongs to the universal ribosomal protein uL30 family.</text>
</comment>
<dbReference type="Proteomes" id="UP000062398">
    <property type="component" value="Chromosome"/>
</dbReference>